<evidence type="ECO:0000259" key="5">
    <source>
        <dbReference type="PROSITE" id="PS51898"/>
    </source>
</evidence>
<dbReference type="GO" id="GO:0015074">
    <property type="term" value="P:DNA integration"/>
    <property type="evidence" value="ECO:0007669"/>
    <property type="project" value="UniProtKB-KW"/>
</dbReference>
<dbReference type="SUPFAM" id="SSF47823">
    <property type="entry name" value="lambda integrase-like, N-terminal domain"/>
    <property type="match status" value="1"/>
</dbReference>
<dbReference type="PANTHER" id="PTHR34605:SF4">
    <property type="entry name" value="DNA ADENINE METHYLTRANSFERASE"/>
    <property type="match status" value="1"/>
</dbReference>
<dbReference type="InterPro" id="IPR044068">
    <property type="entry name" value="CB"/>
</dbReference>
<keyword evidence="2 4" id="KW-0238">DNA-binding</keyword>
<dbReference type="GO" id="GO:0003677">
    <property type="term" value="F:DNA binding"/>
    <property type="evidence" value="ECO:0007669"/>
    <property type="project" value="UniProtKB-UniRule"/>
</dbReference>
<evidence type="ECO:0000259" key="6">
    <source>
        <dbReference type="PROSITE" id="PS51900"/>
    </source>
</evidence>
<keyword evidence="3" id="KW-0233">DNA recombination</keyword>
<dbReference type="InterPro" id="IPR011010">
    <property type="entry name" value="DNA_brk_join_enz"/>
</dbReference>
<dbReference type="Pfam" id="PF02899">
    <property type="entry name" value="Phage_int_SAM_1"/>
    <property type="match status" value="1"/>
</dbReference>
<evidence type="ECO:0000256" key="4">
    <source>
        <dbReference type="PROSITE-ProRule" id="PRU01248"/>
    </source>
</evidence>
<dbReference type="Gene3D" id="1.10.150.130">
    <property type="match status" value="1"/>
</dbReference>
<keyword evidence="1" id="KW-0229">DNA integration</keyword>
<dbReference type="SUPFAM" id="SSF56349">
    <property type="entry name" value="DNA breaking-rejoining enzymes"/>
    <property type="match status" value="1"/>
</dbReference>
<dbReference type="AlphaFoldDB" id="A0A6B1G0U7"/>
<proteinExistence type="predicted"/>
<gene>
    <name evidence="7" type="ORF">F4148_15335</name>
</gene>
<evidence type="ECO:0000256" key="3">
    <source>
        <dbReference type="ARBA" id="ARBA00023172"/>
    </source>
</evidence>
<reference evidence="7" key="1">
    <citation type="submission" date="2019-09" db="EMBL/GenBank/DDBJ databases">
        <title>Characterisation of the sponge microbiome using genome-centric metagenomics.</title>
        <authorList>
            <person name="Engelberts J.P."/>
            <person name="Robbins S.J."/>
            <person name="De Goeij J.M."/>
            <person name="Aranda M."/>
            <person name="Bell S.C."/>
            <person name="Webster N.S."/>
        </authorList>
    </citation>
    <scope>NUCLEOTIDE SEQUENCE</scope>
    <source>
        <strain evidence="7">SB0675_bin_29</strain>
    </source>
</reference>
<dbReference type="InterPro" id="IPR002104">
    <property type="entry name" value="Integrase_catalytic"/>
</dbReference>
<dbReference type="EMBL" id="VYDA01000537">
    <property type="protein sequence ID" value="MYH63063.1"/>
    <property type="molecule type" value="Genomic_DNA"/>
</dbReference>
<feature type="domain" description="Core-binding (CB)" evidence="6">
    <location>
        <begin position="31"/>
        <end position="109"/>
    </location>
</feature>
<dbReference type="InterPro" id="IPR010998">
    <property type="entry name" value="Integrase_recombinase_N"/>
</dbReference>
<protein>
    <submittedName>
        <fullName evidence="7">Tyrosine-type recombinase/integrase</fullName>
    </submittedName>
</protein>
<feature type="domain" description="Tyr recombinase" evidence="5">
    <location>
        <begin position="134"/>
        <end position="324"/>
    </location>
</feature>
<dbReference type="PROSITE" id="PS51898">
    <property type="entry name" value="TYR_RECOMBINASE"/>
    <property type="match status" value="1"/>
</dbReference>
<dbReference type="Gene3D" id="1.10.443.10">
    <property type="entry name" value="Intergrase catalytic core"/>
    <property type="match status" value="1"/>
</dbReference>
<evidence type="ECO:0000313" key="7">
    <source>
        <dbReference type="EMBL" id="MYH63063.1"/>
    </source>
</evidence>
<name>A0A6B1G0U7_9CHLR</name>
<accession>A0A6B1G0U7</accession>
<dbReference type="Pfam" id="PF00589">
    <property type="entry name" value="Phage_integrase"/>
    <property type="match status" value="1"/>
</dbReference>
<dbReference type="InterPro" id="IPR052925">
    <property type="entry name" value="Phage_Integrase-like_Recomb"/>
</dbReference>
<evidence type="ECO:0000256" key="2">
    <source>
        <dbReference type="ARBA" id="ARBA00023125"/>
    </source>
</evidence>
<comment type="caution">
    <text evidence="7">The sequence shown here is derived from an EMBL/GenBank/DDBJ whole genome shotgun (WGS) entry which is preliminary data.</text>
</comment>
<evidence type="ECO:0000256" key="1">
    <source>
        <dbReference type="ARBA" id="ARBA00022908"/>
    </source>
</evidence>
<dbReference type="InterPro" id="IPR004107">
    <property type="entry name" value="Integrase_SAM-like_N"/>
</dbReference>
<dbReference type="GO" id="GO:0006310">
    <property type="term" value="P:DNA recombination"/>
    <property type="evidence" value="ECO:0007669"/>
    <property type="project" value="UniProtKB-KW"/>
</dbReference>
<dbReference type="PROSITE" id="PS51900">
    <property type="entry name" value="CB"/>
    <property type="match status" value="1"/>
</dbReference>
<dbReference type="InterPro" id="IPR013762">
    <property type="entry name" value="Integrase-like_cat_sf"/>
</dbReference>
<sequence>MQAAVDDSVSALVALQHAPAGALVPVDGDAATHDRVQAAFEAMAPNTRRAYGSALRTWGQWAAAQQVSGLCPSPAALRRYLLERASEGAGVSSLTVFVSALRKLQALAVVEPTARDQLVVDTMSGLARQAAAPRQVSALTVGALAAIYETACFPRVGRGGVLEGAETALRRGLVDIALCWVMSDAGLRRSEAAALTWDDIARWDNGSGRLTVRRSKTDAGPRTVYLTPIAMAHLEAIRPQDADGSESVFGLSVASISRRVKAAARTAGLGAGYSGHSGRVGMARRMARAGAPTHEIMAQGRWKSAGMVADYTRNENAERAAKWLG</sequence>
<dbReference type="PANTHER" id="PTHR34605">
    <property type="entry name" value="PHAGE_INTEGRASE DOMAIN-CONTAINING PROTEIN"/>
    <property type="match status" value="1"/>
</dbReference>
<organism evidence="7">
    <name type="scientific">Caldilineaceae bacterium SB0675_bin_29</name>
    <dbReference type="NCBI Taxonomy" id="2605266"/>
    <lineage>
        <taxon>Bacteria</taxon>
        <taxon>Bacillati</taxon>
        <taxon>Chloroflexota</taxon>
        <taxon>Caldilineae</taxon>
        <taxon>Caldilineales</taxon>
        <taxon>Caldilineaceae</taxon>
    </lineage>
</organism>